<dbReference type="EMBL" id="JACTNZ010000011">
    <property type="protein sequence ID" value="KAG5523694.1"/>
    <property type="molecule type" value="Genomic_DNA"/>
</dbReference>
<organism evidence="1 2">
    <name type="scientific">Rhododendron griersonianum</name>
    <dbReference type="NCBI Taxonomy" id="479676"/>
    <lineage>
        <taxon>Eukaryota</taxon>
        <taxon>Viridiplantae</taxon>
        <taxon>Streptophyta</taxon>
        <taxon>Embryophyta</taxon>
        <taxon>Tracheophyta</taxon>
        <taxon>Spermatophyta</taxon>
        <taxon>Magnoliopsida</taxon>
        <taxon>eudicotyledons</taxon>
        <taxon>Gunneridae</taxon>
        <taxon>Pentapetalae</taxon>
        <taxon>asterids</taxon>
        <taxon>Ericales</taxon>
        <taxon>Ericaceae</taxon>
        <taxon>Ericoideae</taxon>
        <taxon>Rhodoreae</taxon>
        <taxon>Rhododendron</taxon>
    </lineage>
</organism>
<proteinExistence type="predicted"/>
<keyword evidence="2" id="KW-1185">Reference proteome</keyword>
<name>A0AAV6I9D6_9ERIC</name>
<sequence>MSEPCSAYIGSDVAVGGGVRGCGSDWVLAKSSNFGCSCLGAFGGVVLNRLGAHGSDPICIWASRLDLSSPL</sequence>
<reference evidence="1" key="1">
    <citation type="submission" date="2020-08" db="EMBL/GenBank/DDBJ databases">
        <title>Plant Genome Project.</title>
        <authorList>
            <person name="Zhang R.-G."/>
        </authorList>
    </citation>
    <scope>NUCLEOTIDE SEQUENCE</scope>
    <source>
        <strain evidence="1">WSP0</strain>
        <tissue evidence="1">Leaf</tissue>
    </source>
</reference>
<dbReference type="Proteomes" id="UP000823749">
    <property type="component" value="Chromosome 11"/>
</dbReference>
<evidence type="ECO:0000313" key="2">
    <source>
        <dbReference type="Proteomes" id="UP000823749"/>
    </source>
</evidence>
<dbReference type="AlphaFoldDB" id="A0AAV6I9D6"/>
<accession>A0AAV6I9D6</accession>
<evidence type="ECO:0000313" key="1">
    <source>
        <dbReference type="EMBL" id="KAG5523694.1"/>
    </source>
</evidence>
<comment type="caution">
    <text evidence="1">The sequence shown here is derived from an EMBL/GenBank/DDBJ whole genome shotgun (WGS) entry which is preliminary data.</text>
</comment>
<gene>
    <name evidence="1" type="ORF">RHGRI_030618</name>
</gene>
<protein>
    <submittedName>
        <fullName evidence="1">Uncharacterized protein</fullName>
    </submittedName>
</protein>